<keyword evidence="2" id="KW-0548">Nucleotidyltransferase</keyword>
<keyword evidence="2" id="KW-0540">Nuclease</keyword>
<reference evidence="2" key="1">
    <citation type="journal article" date="2015" name="BMC Evol. Biol.">
        <title>Chloroplast phylogenomic analysis of chlorophyte green algae identifies a novel lineage sister to the Sphaeropleales (Chlorophyceae).</title>
        <authorList>
            <person name="Lemieux C."/>
            <person name="Vincent A.T."/>
            <person name="Labarre A."/>
            <person name="Otis C."/>
            <person name="Turmel M."/>
        </authorList>
    </citation>
    <scope>NUCLEOTIDE SEQUENCE</scope>
</reference>
<dbReference type="AlphaFoldDB" id="A0A0S2LP28"/>
<dbReference type="PROSITE" id="PS50878">
    <property type="entry name" value="RT_POL"/>
    <property type="match status" value="1"/>
</dbReference>
<dbReference type="InterPro" id="IPR043502">
    <property type="entry name" value="DNA/RNA_pol_sf"/>
</dbReference>
<dbReference type="EMBL" id="KT625413">
    <property type="protein sequence ID" value="ALO62920.1"/>
    <property type="molecule type" value="Genomic_DNA"/>
</dbReference>
<dbReference type="SUPFAM" id="SSF56672">
    <property type="entry name" value="DNA/RNA polymerases"/>
    <property type="match status" value="1"/>
</dbReference>
<sequence length="576" mass="67542">MSNKSSTVTWNEIDWAKTQKNIRQIQYRIYKARLNGNFKKLHWLQNFLINNSGAKMLAIHQVTTLNKENKDKQIITKPEKKIELAKQLSIDGCSQPIRKVWIPKPIKEERKQAQIPIIRDRAKQALVKLALEPEWEAVFEPNSYGFRPGRSALDAIEGIFLSLHYGKPKWIYNADIRKCFETINHKALLEKFNTIPILKRQIAAWLKAGIMEEYANTKKDLITTTGIKQGHMLSPLLANIALHGLEIELKNFVSNLAIKPHSDSNRGTAAKRKALTIIRYADDFVLIHQNKEILELCIYEVKKWLNELGLEINEQQSVLKVKDGRCGFEFLGFHIIQVKKKTVDRYKVKIYPSRKSQQKLLLKVRDIIQHHKAVSAYQLIMMLRPIIIGWANYFKYCECQTIFTKLSHLIFEKIRAWVFRRDTRRGRIEVKEKYFPSGKSYNFDGKQHFDNWILVGKEKDRGGNYLENFLPHLSWVSSKKHVKVLNNQTPFNKDLYWAIRSVKYSPYSRRVQTLLIKQKQLCPICNQALTFFDSNSWELDHIKPKSQGGKDEYNNLQLVHKECHIEKTRIDKLDYK</sequence>
<feature type="domain" description="Reverse transcriptase" evidence="1">
    <location>
        <begin position="1"/>
        <end position="335"/>
    </location>
</feature>
<dbReference type="RefSeq" id="YP_009184844.1">
    <property type="nucleotide sequence ID" value="NC_028581.1"/>
</dbReference>
<name>A0A0S2LP28_9CHLO</name>
<dbReference type="InterPro" id="IPR051083">
    <property type="entry name" value="GrpII_Intron_Splice-Mob/Def"/>
</dbReference>
<accession>A0A0S2LP28</accession>
<dbReference type="InterPro" id="IPR025960">
    <property type="entry name" value="RVT_N"/>
</dbReference>
<dbReference type="Pfam" id="PF01844">
    <property type="entry name" value="HNH"/>
    <property type="match status" value="1"/>
</dbReference>
<keyword evidence="2" id="KW-0255">Endonuclease</keyword>
<keyword evidence="2" id="KW-0378">Hydrolase</keyword>
<dbReference type="InterPro" id="IPR003615">
    <property type="entry name" value="HNH_nuc"/>
</dbReference>
<dbReference type="PANTHER" id="PTHR34047:SF10">
    <property type="entry name" value="GROUP II INTRON-ASSOCIATED OPEN READING FRAME"/>
    <property type="match status" value="1"/>
</dbReference>
<dbReference type="InterPro" id="IPR013597">
    <property type="entry name" value="Mat_intron_G2"/>
</dbReference>
<keyword evidence="2" id="KW-0808">Transferase</keyword>
<evidence type="ECO:0000259" key="1">
    <source>
        <dbReference type="PROSITE" id="PS50878"/>
    </source>
</evidence>
<dbReference type="GO" id="GO:0004519">
    <property type="term" value="F:endonuclease activity"/>
    <property type="evidence" value="ECO:0007669"/>
    <property type="project" value="UniProtKB-KW"/>
</dbReference>
<geneLocation type="chloroplast" evidence="2"/>
<dbReference type="GeneID" id="26378452"/>
<organism evidence="2">
    <name type="scientific">Jenufa perforata</name>
    <dbReference type="NCBI Taxonomy" id="993091"/>
    <lineage>
        <taxon>Eukaryota</taxon>
        <taxon>Viridiplantae</taxon>
        <taxon>Chlorophyta</taxon>
        <taxon>core chlorophytes</taxon>
        <taxon>Chlorophyceae</taxon>
        <taxon>Jenufa</taxon>
    </lineage>
</organism>
<proteinExistence type="predicted"/>
<dbReference type="InterPro" id="IPR000477">
    <property type="entry name" value="RT_dom"/>
</dbReference>
<dbReference type="CDD" id="cd00085">
    <property type="entry name" value="HNHc"/>
    <property type="match status" value="1"/>
</dbReference>
<dbReference type="Pfam" id="PF08388">
    <property type="entry name" value="GIIM"/>
    <property type="match status" value="1"/>
</dbReference>
<dbReference type="GO" id="GO:0003964">
    <property type="term" value="F:RNA-directed DNA polymerase activity"/>
    <property type="evidence" value="ECO:0007669"/>
    <property type="project" value="UniProtKB-KW"/>
</dbReference>
<gene>
    <name evidence="2" type="primary">orf576</name>
</gene>
<dbReference type="Pfam" id="PF00078">
    <property type="entry name" value="RVT_1"/>
    <property type="match status" value="1"/>
</dbReference>
<protein>
    <submittedName>
        <fullName evidence="2">Putative reverse transcriptase, intron maturase and HNH homing endonuclease</fullName>
    </submittedName>
</protein>
<dbReference type="InterPro" id="IPR002711">
    <property type="entry name" value="HNH"/>
</dbReference>
<evidence type="ECO:0000313" key="2">
    <source>
        <dbReference type="EMBL" id="ALO62920.1"/>
    </source>
</evidence>
<dbReference type="Pfam" id="PF13655">
    <property type="entry name" value="RVT_N"/>
    <property type="match status" value="1"/>
</dbReference>
<dbReference type="CDD" id="cd01651">
    <property type="entry name" value="RT_G2_intron"/>
    <property type="match status" value="1"/>
</dbReference>
<keyword evidence="2" id="KW-0695">RNA-directed DNA polymerase</keyword>
<dbReference type="GO" id="GO:0003676">
    <property type="term" value="F:nucleic acid binding"/>
    <property type="evidence" value="ECO:0007669"/>
    <property type="project" value="InterPro"/>
</dbReference>
<dbReference type="GO" id="GO:0008270">
    <property type="term" value="F:zinc ion binding"/>
    <property type="evidence" value="ECO:0007669"/>
    <property type="project" value="InterPro"/>
</dbReference>
<dbReference type="PANTHER" id="PTHR34047">
    <property type="entry name" value="NUCLEAR INTRON MATURASE 1, MITOCHONDRIAL-RELATED"/>
    <property type="match status" value="1"/>
</dbReference>
<dbReference type="SMART" id="SM00507">
    <property type="entry name" value="HNHc"/>
    <property type="match status" value="1"/>
</dbReference>
<keyword evidence="2" id="KW-0934">Plastid</keyword>
<keyword evidence="2" id="KW-0150">Chloroplast</keyword>
<dbReference type="Gene3D" id="1.10.30.50">
    <property type="match status" value="1"/>
</dbReference>